<evidence type="ECO:0000313" key="3">
    <source>
        <dbReference type="Proteomes" id="UP001198893"/>
    </source>
</evidence>
<accession>A0AAW4WJL8</accession>
<dbReference type="PROSITE" id="PS51372">
    <property type="entry name" value="PRD_2"/>
    <property type="match status" value="1"/>
</dbReference>
<dbReference type="EMBL" id="JAJEQW010000008">
    <property type="protein sequence ID" value="MCC2242325.1"/>
    <property type="molecule type" value="Genomic_DNA"/>
</dbReference>
<protein>
    <submittedName>
        <fullName evidence="2">PRD domain-containing protein</fullName>
    </submittedName>
</protein>
<evidence type="ECO:0000313" key="2">
    <source>
        <dbReference type="EMBL" id="MCC2242325.1"/>
    </source>
</evidence>
<dbReference type="GO" id="GO:0006355">
    <property type="term" value="P:regulation of DNA-templated transcription"/>
    <property type="evidence" value="ECO:0007669"/>
    <property type="project" value="InterPro"/>
</dbReference>
<dbReference type="InterPro" id="IPR036634">
    <property type="entry name" value="PRD_sf"/>
</dbReference>
<gene>
    <name evidence="2" type="ORF">LKD47_08470</name>
</gene>
<dbReference type="Gene3D" id="1.10.1790.10">
    <property type="entry name" value="PRD domain"/>
    <property type="match status" value="1"/>
</dbReference>
<dbReference type="AlphaFoldDB" id="A0AAW4WJL8"/>
<comment type="caution">
    <text evidence="2">The sequence shown here is derived from an EMBL/GenBank/DDBJ whole genome shotgun (WGS) entry which is preliminary data.</text>
</comment>
<dbReference type="InterPro" id="IPR011608">
    <property type="entry name" value="PRD"/>
</dbReference>
<feature type="domain" description="PRD" evidence="1">
    <location>
        <begin position="16"/>
        <end position="116"/>
    </location>
</feature>
<dbReference type="Pfam" id="PF00874">
    <property type="entry name" value="PRD"/>
    <property type="match status" value="1"/>
</dbReference>
<organism evidence="2 3">
    <name type="scientific">Roseburia amylophila</name>
    <dbReference type="NCBI Taxonomy" id="2981794"/>
    <lineage>
        <taxon>Bacteria</taxon>
        <taxon>Bacillati</taxon>
        <taxon>Bacillota</taxon>
        <taxon>Clostridia</taxon>
        <taxon>Lachnospirales</taxon>
        <taxon>Lachnospiraceae</taxon>
        <taxon>Roseburia</taxon>
    </lineage>
</organism>
<proteinExistence type="predicted"/>
<sequence>MENLYERLDILEQAGLITPFVSEQAKKIVELITECGSPMDEEKMAMFTTHIAMAIQRILNGDVENPLEEAVLEELRKEEAYEKADEVAEKIYDIIEVEFPETEKEYLVVHLCNLFS</sequence>
<evidence type="ECO:0000259" key="1">
    <source>
        <dbReference type="PROSITE" id="PS51372"/>
    </source>
</evidence>
<reference evidence="2" key="1">
    <citation type="submission" date="2021-10" db="EMBL/GenBank/DDBJ databases">
        <title>Anaerobic single-cell dispensing facilitates the cultivation of human gut bacteria.</title>
        <authorList>
            <person name="Afrizal A."/>
        </authorList>
    </citation>
    <scope>NUCLEOTIDE SEQUENCE</scope>
    <source>
        <strain evidence="2">CLA-AA-H204</strain>
    </source>
</reference>
<dbReference type="Proteomes" id="UP001198893">
    <property type="component" value="Unassembled WGS sequence"/>
</dbReference>
<name>A0AAW4WJL8_9FIRM</name>
<dbReference type="SUPFAM" id="SSF63520">
    <property type="entry name" value="PTS-regulatory domain, PRD"/>
    <property type="match status" value="1"/>
</dbReference>
<dbReference type="RefSeq" id="WP_158567208.1">
    <property type="nucleotide sequence ID" value="NZ_JAJEQW010000008.1"/>
</dbReference>